<dbReference type="InterPro" id="IPR029069">
    <property type="entry name" value="HotDog_dom_sf"/>
</dbReference>
<dbReference type="NCBIfam" id="TIGR00051">
    <property type="entry name" value="YbgC/FadM family acyl-CoA thioesterase"/>
    <property type="match status" value="1"/>
</dbReference>
<name>A0A1H7AB26_9BACT</name>
<dbReference type="EMBL" id="FNZH01000005">
    <property type="protein sequence ID" value="SEJ59302.1"/>
    <property type="molecule type" value="Genomic_DNA"/>
</dbReference>
<dbReference type="AlphaFoldDB" id="A0A1H7AB26"/>
<dbReference type="CDD" id="cd00586">
    <property type="entry name" value="4HBT"/>
    <property type="match status" value="1"/>
</dbReference>
<protein>
    <submittedName>
        <fullName evidence="3">Acyl-CoA thioester hydrolase</fullName>
    </submittedName>
</protein>
<proteinExistence type="inferred from homology"/>
<organism evidence="3 4">
    <name type="scientific">Cyclobacterium xiamenense</name>
    <dbReference type="NCBI Taxonomy" id="1297121"/>
    <lineage>
        <taxon>Bacteria</taxon>
        <taxon>Pseudomonadati</taxon>
        <taxon>Bacteroidota</taxon>
        <taxon>Cytophagia</taxon>
        <taxon>Cytophagales</taxon>
        <taxon>Cyclobacteriaceae</taxon>
        <taxon>Cyclobacterium</taxon>
    </lineage>
</organism>
<dbReference type="Gene3D" id="3.10.129.10">
    <property type="entry name" value="Hotdog Thioesterase"/>
    <property type="match status" value="1"/>
</dbReference>
<gene>
    <name evidence="3" type="ORF">SAMN05192553_105292</name>
</gene>
<dbReference type="InterPro" id="IPR050563">
    <property type="entry name" value="4-hydroxybenzoyl-CoA_TE"/>
</dbReference>
<accession>A0A1H7AB26</accession>
<dbReference type="InterPro" id="IPR006684">
    <property type="entry name" value="YbgC/YbaW"/>
</dbReference>
<dbReference type="PANTHER" id="PTHR31793:SF27">
    <property type="entry name" value="NOVEL THIOESTERASE SUPERFAMILY DOMAIN AND SAPOSIN A-TYPE DOMAIN CONTAINING PROTEIN (0610012H03RIK)"/>
    <property type="match status" value="1"/>
</dbReference>
<dbReference type="PIRSF" id="PIRSF003230">
    <property type="entry name" value="YbgC"/>
    <property type="match status" value="1"/>
</dbReference>
<dbReference type="OrthoDB" id="9800856at2"/>
<evidence type="ECO:0000256" key="2">
    <source>
        <dbReference type="ARBA" id="ARBA00022801"/>
    </source>
</evidence>
<evidence type="ECO:0000313" key="4">
    <source>
        <dbReference type="Proteomes" id="UP000199403"/>
    </source>
</evidence>
<dbReference type="RefSeq" id="WP_092176830.1">
    <property type="nucleotide sequence ID" value="NZ_FNZH01000005.1"/>
</dbReference>
<dbReference type="SUPFAM" id="SSF54637">
    <property type="entry name" value="Thioesterase/thiol ester dehydrase-isomerase"/>
    <property type="match status" value="1"/>
</dbReference>
<keyword evidence="4" id="KW-1185">Reference proteome</keyword>
<keyword evidence="2 3" id="KW-0378">Hydrolase</keyword>
<reference evidence="4" key="1">
    <citation type="submission" date="2016-10" db="EMBL/GenBank/DDBJ databases">
        <authorList>
            <person name="Varghese N."/>
            <person name="Submissions S."/>
        </authorList>
    </citation>
    <scope>NUCLEOTIDE SEQUENCE [LARGE SCALE GENOMIC DNA]</scope>
    <source>
        <strain evidence="4">IBRC-M 10761</strain>
    </source>
</reference>
<comment type="similarity">
    <text evidence="1">Belongs to the 4-hydroxybenzoyl-CoA thioesterase family.</text>
</comment>
<dbReference type="Pfam" id="PF13279">
    <property type="entry name" value="4HBT_2"/>
    <property type="match status" value="1"/>
</dbReference>
<dbReference type="GO" id="GO:0047617">
    <property type="term" value="F:fatty acyl-CoA hydrolase activity"/>
    <property type="evidence" value="ECO:0007669"/>
    <property type="project" value="TreeGrafter"/>
</dbReference>
<dbReference type="Proteomes" id="UP000199403">
    <property type="component" value="Unassembled WGS sequence"/>
</dbReference>
<evidence type="ECO:0000256" key="1">
    <source>
        <dbReference type="ARBA" id="ARBA00005953"/>
    </source>
</evidence>
<dbReference type="PANTHER" id="PTHR31793">
    <property type="entry name" value="4-HYDROXYBENZOYL-COA THIOESTERASE FAMILY MEMBER"/>
    <property type="match status" value="1"/>
</dbReference>
<sequence length="142" mass="16776">MFTKEHQLRVRYAETDQMGYVYYGNYATYYEVARVEALRSIGFSYKEMEASGIMMPVLENHSRFLLPGKYDEQLTIRTSIREMPGVRIRFYYEILNEQGETIHTGDTLLTFLRTDTHRPCRPPEPLVELLRPYFETANTSRS</sequence>
<dbReference type="STRING" id="1416801.SAMN05192553_105292"/>
<evidence type="ECO:0000313" key="3">
    <source>
        <dbReference type="EMBL" id="SEJ59302.1"/>
    </source>
</evidence>